<dbReference type="RefSeq" id="WP_068705978.1">
    <property type="nucleotide sequence ID" value="NZ_MAKX01000033.1"/>
</dbReference>
<feature type="transmembrane region" description="Helical" evidence="1">
    <location>
        <begin position="143"/>
        <end position="162"/>
    </location>
</feature>
<protein>
    <submittedName>
        <fullName evidence="2">Uncharacterized protein</fullName>
    </submittedName>
</protein>
<proteinExistence type="predicted"/>
<keyword evidence="1" id="KW-1133">Transmembrane helix</keyword>
<keyword evidence="1" id="KW-0812">Transmembrane</keyword>
<feature type="transmembrane region" description="Helical" evidence="1">
    <location>
        <begin position="101"/>
        <end position="122"/>
    </location>
</feature>
<dbReference type="AlphaFoldDB" id="A0A1B9XX29"/>
<evidence type="ECO:0000256" key="1">
    <source>
        <dbReference type="SAM" id="Phobius"/>
    </source>
</evidence>
<keyword evidence="1" id="KW-0472">Membrane</keyword>
<evidence type="ECO:0000313" key="2">
    <source>
        <dbReference type="EMBL" id="OCK42118.1"/>
    </source>
</evidence>
<keyword evidence="3" id="KW-1185">Reference proteome</keyword>
<dbReference type="EMBL" id="MAKX01000033">
    <property type="protein sequence ID" value="OCK42118.1"/>
    <property type="molecule type" value="Genomic_DNA"/>
</dbReference>
<name>A0A1B9XX29_9FLAO</name>
<dbReference type="OrthoDB" id="1042979at2"/>
<gene>
    <name evidence="2" type="ORF">BA195_14075</name>
</gene>
<comment type="caution">
    <text evidence="2">The sequence shown here is derived from an EMBL/GenBank/DDBJ whole genome shotgun (WGS) entry which is preliminary data.</text>
</comment>
<feature type="transmembrane region" description="Helical" evidence="1">
    <location>
        <begin position="77"/>
        <end position="95"/>
    </location>
</feature>
<sequence length="174" mass="20463">MTNINSKLESFENGKLIDIVKNYKQYGYDNDLRNIAVGILEKRGINKEQLELTGNFENHSYESAKGIHKLFSWNSKIAFILYGIVLITNILVTVFTRNSELLASTILIINWISILLYFVFIIKSFMNQNEFYREIGKKNDSSSILIYVFLGLPFYIFTYFYFRNQMNDELKMVK</sequence>
<organism evidence="2 3">
    <name type="scientific">Tenacibaculum soleae</name>
    <dbReference type="NCBI Taxonomy" id="447689"/>
    <lineage>
        <taxon>Bacteria</taxon>
        <taxon>Pseudomonadati</taxon>
        <taxon>Bacteroidota</taxon>
        <taxon>Flavobacteriia</taxon>
        <taxon>Flavobacteriales</taxon>
        <taxon>Flavobacteriaceae</taxon>
        <taxon>Tenacibaculum</taxon>
    </lineage>
</organism>
<dbReference type="Proteomes" id="UP000093186">
    <property type="component" value="Unassembled WGS sequence"/>
</dbReference>
<reference evidence="2 3" key="1">
    <citation type="submission" date="2016-06" db="EMBL/GenBank/DDBJ databases">
        <title>Draft Genome Sequence of Tenacibaculum soleae UCD-KL19.</title>
        <authorList>
            <person name="Eisen J.A."/>
            <person name="Coil D.A."/>
            <person name="Lujan K.M."/>
        </authorList>
    </citation>
    <scope>NUCLEOTIDE SEQUENCE [LARGE SCALE GENOMIC DNA]</scope>
    <source>
        <strain evidence="2 3">UCD-KL19</strain>
    </source>
</reference>
<accession>A0A1B9XX29</accession>
<evidence type="ECO:0000313" key="3">
    <source>
        <dbReference type="Proteomes" id="UP000093186"/>
    </source>
</evidence>
<dbReference type="STRING" id="447689.BA195_14075"/>